<organism evidence="3 4">
    <name type="scientific">Apiospora saccharicola</name>
    <dbReference type="NCBI Taxonomy" id="335842"/>
    <lineage>
        <taxon>Eukaryota</taxon>
        <taxon>Fungi</taxon>
        <taxon>Dikarya</taxon>
        <taxon>Ascomycota</taxon>
        <taxon>Pezizomycotina</taxon>
        <taxon>Sordariomycetes</taxon>
        <taxon>Xylariomycetidae</taxon>
        <taxon>Amphisphaeriales</taxon>
        <taxon>Apiosporaceae</taxon>
        <taxon>Apiospora</taxon>
    </lineage>
</organism>
<dbReference type="Pfam" id="PF08881">
    <property type="entry name" value="CVNH"/>
    <property type="match status" value="1"/>
</dbReference>
<gene>
    <name evidence="3" type="ORF">PG996_012571</name>
</gene>
<proteinExistence type="predicted"/>
<evidence type="ECO:0000259" key="2">
    <source>
        <dbReference type="SMART" id="SM01111"/>
    </source>
</evidence>
<feature type="domain" description="Cyanovirin-N" evidence="2">
    <location>
        <begin position="24"/>
        <end position="125"/>
    </location>
</feature>
<evidence type="ECO:0000256" key="1">
    <source>
        <dbReference type="SAM" id="SignalP"/>
    </source>
</evidence>
<evidence type="ECO:0000313" key="4">
    <source>
        <dbReference type="Proteomes" id="UP001446871"/>
    </source>
</evidence>
<dbReference type="InterPro" id="IPR011058">
    <property type="entry name" value="Cyanovirin-N"/>
</dbReference>
<dbReference type="SMART" id="SM01111">
    <property type="entry name" value="CVNH"/>
    <property type="match status" value="1"/>
</dbReference>
<dbReference type="Proteomes" id="UP001446871">
    <property type="component" value="Unassembled WGS sequence"/>
</dbReference>
<dbReference type="Gene3D" id="2.30.60.10">
    <property type="entry name" value="Cyanovirin-N"/>
    <property type="match status" value="1"/>
</dbReference>
<dbReference type="EMBL" id="JAQQWM010000008">
    <property type="protein sequence ID" value="KAK8053270.1"/>
    <property type="molecule type" value="Genomic_DNA"/>
</dbReference>
<dbReference type="InterPro" id="IPR036673">
    <property type="entry name" value="Cyanovirin-N_sf"/>
</dbReference>
<reference evidence="3 4" key="1">
    <citation type="submission" date="2023-01" db="EMBL/GenBank/DDBJ databases">
        <title>Analysis of 21 Apiospora genomes using comparative genomics revels a genus with tremendous synthesis potential of carbohydrate active enzymes and secondary metabolites.</title>
        <authorList>
            <person name="Sorensen T."/>
        </authorList>
    </citation>
    <scope>NUCLEOTIDE SEQUENCE [LARGE SCALE GENOMIC DNA]</scope>
    <source>
        <strain evidence="3 4">CBS 83171</strain>
    </source>
</reference>
<feature type="chain" id="PRO_5045125472" description="Cyanovirin-N domain-containing protein" evidence="1">
    <location>
        <begin position="22"/>
        <end position="147"/>
    </location>
</feature>
<dbReference type="SUPFAM" id="SSF51322">
    <property type="entry name" value="Cyanovirin-N"/>
    <property type="match status" value="1"/>
</dbReference>
<evidence type="ECO:0000313" key="3">
    <source>
        <dbReference type="EMBL" id="KAK8053270.1"/>
    </source>
</evidence>
<keyword evidence="1" id="KW-0732">Signal</keyword>
<comment type="caution">
    <text evidence="3">The sequence shown here is derived from an EMBL/GenBank/DDBJ whole genome shotgun (WGS) entry which is preliminary data.</text>
</comment>
<keyword evidence="4" id="KW-1185">Reference proteome</keyword>
<feature type="signal peptide" evidence="1">
    <location>
        <begin position="1"/>
        <end position="21"/>
    </location>
</feature>
<name>A0ABR1U5C7_9PEZI</name>
<accession>A0ABR1U5C7</accession>
<protein>
    <recommendedName>
        <fullName evidence="2">Cyanovirin-N domain-containing protein</fullName>
    </recommendedName>
</protein>
<sequence length="147" mass="15943">MFHSLTSPFLLCAALATLARGDGSWSGTCSSVSMTLGELQANCNTPPMGPPWICSQLDLNHCYAFNSKDGIYAKDNGNFGDKCEGCEIDDDGHTMRCQCTDNKKTESYYVNTDDLVSNDQGYLRCYGHKGAKCPPDTAAVRSLTFTA</sequence>